<evidence type="ECO:0000313" key="6">
    <source>
        <dbReference type="Proteomes" id="UP000315164"/>
    </source>
</evidence>
<dbReference type="Proteomes" id="UP000254802">
    <property type="component" value="Unassembled WGS sequence"/>
</dbReference>
<evidence type="ECO:0000313" key="2">
    <source>
        <dbReference type="EMBL" id="STY60918.1"/>
    </source>
</evidence>
<reference evidence="2 5" key="1">
    <citation type="submission" date="2018-06" db="EMBL/GenBank/DDBJ databases">
        <authorList>
            <consortium name="Pathogen Informatics"/>
            <person name="Doyle S."/>
        </authorList>
    </citation>
    <scope>NUCLEOTIDE SEQUENCE [LARGE SCALE GENOMIC DNA]</scope>
    <source>
        <strain evidence="2 5">NCTC10638</strain>
    </source>
</reference>
<evidence type="ECO:0000256" key="1">
    <source>
        <dbReference type="SAM" id="Phobius"/>
    </source>
</evidence>
<gene>
    <name evidence="2" type="primary">rseC</name>
    <name evidence="4" type="ORF">FEA53_02555</name>
    <name evidence="3" type="ORF">FEB89_02555</name>
    <name evidence="2" type="ORF">NCTC10638_02125</name>
</gene>
<dbReference type="InterPro" id="IPR026268">
    <property type="entry name" value="RseC"/>
</dbReference>
<dbReference type="RefSeq" id="WP_006250208.1">
    <property type="nucleotide sequence ID" value="NZ_CP011098.1"/>
</dbReference>
<evidence type="ECO:0000313" key="5">
    <source>
        <dbReference type="Proteomes" id="UP000254802"/>
    </source>
</evidence>
<keyword evidence="1" id="KW-0812">Transmembrane</keyword>
<keyword evidence="1" id="KW-0472">Membrane</keyword>
<dbReference type="KEGG" id="mhay:VK67_09460"/>
<dbReference type="Pfam" id="PF04246">
    <property type="entry name" value="RseC_MucC"/>
    <property type="match status" value="1"/>
</dbReference>
<dbReference type="OrthoDB" id="9795854at2"/>
<dbReference type="Proteomes" id="UP000315164">
    <property type="component" value="Unassembled WGS sequence"/>
</dbReference>
<feature type="transmembrane region" description="Helical" evidence="1">
    <location>
        <begin position="101"/>
        <end position="122"/>
    </location>
</feature>
<sequence>MMIEQATVVEYQNGVAIVQCYAKSSCGGCVAQSACGSKALSALAGEKIDPRFRIEVDEPLKVGDKVELGLAENILLKSVFLIYGIPLLVLVMTAVGFSQFFANELIVLFIMLLSTGITFWAVRKLIHKHSKQANFSPIFLGKVLGDYNGKNMAK</sequence>
<dbReference type="EMBL" id="VAJI01000003">
    <property type="protein sequence ID" value="TRB39522.1"/>
    <property type="molecule type" value="Genomic_DNA"/>
</dbReference>
<dbReference type="STRING" id="75985.WC39_09460"/>
<dbReference type="PANTHER" id="PTHR35867:SF1">
    <property type="entry name" value="PROTEIN RSEC"/>
    <property type="match status" value="1"/>
</dbReference>
<dbReference type="KEGG" id="mhaq:WC39_09460"/>
<name>A0A249A154_MANHA</name>
<protein>
    <submittedName>
        <fullName evidence="2">Sigma-E factor regulatory protein rseC</fullName>
    </submittedName>
    <submittedName>
        <fullName evidence="4">Transcriptional regulator</fullName>
    </submittedName>
</protein>
<organism evidence="4 6">
    <name type="scientific">Mannheimia haemolytica</name>
    <name type="common">Pasteurella haemolytica</name>
    <dbReference type="NCBI Taxonomy" id="75985"/>
    <lineage>
        <taxon>Bacteria</taxon>
        <taxon>Pseudomonadati</taxon>
        <taxon>Pseudomonadota</taxon>
        <taxon>Gammaproteobacteria</taxon>
        <taxon>Pasteurellales</taxon>
        <taxon>Pasteurellaceae</taxon>
        <taxon>Mannheimia</taxon>
    </lineage>
</organism>
<reference evidence="6 7" key="2">
    <citation type="journal article" date="2019" name="Vet. Microbiol.">
        <title>Genetic characterization of susceptible and multi-drug resistant Mannheimia haemolytica isolated from high-risk stocker calves prior to and after antimicrobial metaphylaxis.</title>
        <authorList>
            <person name="Snyder E.R."/>
            <person name="Alvarez-Narvaez S."/>
            <person name="Credille B.C."/>
        </authorList>
    </citation>
    <scope>NUCLEOTIDE SEQUENCE [LARGE SCALE GENOMIC DNA]</scope>
    <source>
        <strain evidence="4 6">UGA-R5-128-1</strain>
        <strain evidence="3 7">UGA-R7-163-1</strain>
    </source>
</reference>
<dbReference type="PIRSF" id="PIRSF004923">
    <property type="entry name" value="RseC"/>
    <property type="match status" value="1"/>
</dbReference>
<dbReference type="Proteomes" id="UP000318394">
    <property type="component" value="Unassembled WGS sequence"/>
</dbReference>
<dbReference type="GeneID" id="67369597"/>
<evidence type="ECO:0000313" key="3">
    <source>
        <dbReference type="EMBL" id="TRB39522.1"/>
    </source>
</evidence>
<dbReference type="AlphaFoldDB" id="A0A249A154"/>
<dbReference type="EMBL" id="VAJB01000003">
    <property type="protein sequence ID" value="TRB75851.1"/>
    <property type="molecule type" value="Genomic_DNA"/>
</dbReference>
<evidence type="ECO:0000313" key="4">
    <source>
        <dbReference type="EMBL" id="TRB75851.1"/>
    </source>
</evidence>
<dbReference type="InterPro" id="IPR007359">
    <property type="entry name" value="SigmaE_reg_RseC_MucC"/>
</dbReference>
<accession>A0A249A154</accession>
<dbReference type="PANTHER" id="PTHR35867">
    <property type="entry name" value="PROTEIN RSEC"/>
    <property type="match status" value="1"/>
</dbReference>
<keyword evidence="1" id="KW-1133">Transmembrane helix</keyword>
<evidence type="ECO:0000313" key="7">
    <source>
        <dbReference type="Proteomes" id="UP000318394"/>
    </source>
</evidence>
<dbReference type="EMBL" id="UGPN01000002">
    <property type="protein sequence ID" value="STY60918.1"/>
    <property type="molecule type" value="Genomic_DNA"/>
</dbReference>
<proteinExistence type="predicted"/>
<keyword evidence="7" id="KW-1185">Reference proteome</keyword>
<feature type="transmembrane region" description="Helical" evidence="1">
    <location>
        <begin position="74"/>
        <end position="95"/>
    </location>
</feature>